<gene>
    <name evidence="1" type="ORF">I206_03120</name>
    <name evidence="2" type="ORF">I206_102765</name>
</gene>
<evidence type="ECO:0000313" key="1">
    <source>
        <dbReference type="EMBL" id="OCF51055.1"/>
    </source>
</evidence>
<dbReference type="OrthoDB" id="10258744at2759"/>
<sequence length="229" mass="26803">MSYPSIITQEGSSQRNKQSIINELSKLLDENDEGDILELGSGNYEHLEFFAKQWKKIIWWGTVRDENEQSLISSRLEEENIRLLNLREPRLLDISKEIDWNSLFISLKFGITKPFLGCLMINLIHCCPIELPEKVFQNLSPINEKIKYKPLKSNKSWIIAYGPWLNDDGTYNSSEDEKFDKEYIKSKSPLLGLRTIKSITTIAERWGFIEESRKEMPKGNMFVVWRVRP</sequence>
<keyword evidence="3" id="KW-1185">Reference proteome</keyword>
<protein>
    <recommendedName>
        <fullName evidence="4">DUF938 domain-containing protein</fullName>
    </recommendedName>
</protein>
<proteinExistence type="predicted"/>
<evidence type="ECO:0008006" key="4">
    <source>
        <dbReference type="Google" id="ProtNLM"/>
    </source>
</evidence>
<dbReference type="PANTHER" id="PTHR20974:SF0">
    <property type="entry name" value="UPF0585 PROTEIN CG18661"/>
    <property type="match status" value="1"/>
</dbReference>
<reference evidence="2" key="4">
    <citation type="submission" date="2024-02" db="EMBL/GenBank/DDBJ databases">
        <title>Comparative genomics of Cryptococcus and Kwoniella reveals pathogenesis evolution and contrasting modes of karyotype evolution via chromosome fusion or intercentromeric recombination.</title>
        <authorList>
            <person name="Coelho M.A."/>
            <person name="David-Palma M."/>
            <person name="Shea T."/>
            <person name="Bowers K."/>
            <person name="McGinley-Smith S."/>
            <person name="Mohammad A.W."/>
            <person name="Gnirke A."/>
            <person name="Yurkov A.M."/>
            <person name="Nowrousian M."/>
            <person name="Sun S."/>
            <person name="Cuomo C.A."/>
            <person name="Heitman J."/>
        </authorList>
    </citation>
    <scope>NUCLEOTIDE SEQUENCE</scope>
    <source>
        <strain evidence="2">CBS 10737</strain>
    </source>
</reference>
<dbReference type="Proteomes" id="UP000094020">
    <property type="component" value="Chromosome 3"/>
</dbReference>
<dbReference type="KEGG" id="kpin:30171489"/>
<dbReference type="GeneID" id="30171489"/>
<dbReference type="EMBL" id="CP144521">
    <property type="protein sequence ID" value="WWC68830.1"/>
    <property type="molecule type" value="Genomic_DNA"/>
</dbReference>
<dbReference type="EMBL" id="KI894009">
    <property type="protein sequence ID" value="OCF51055.1"/>
    <property type="molecule type" value="Genomic_DNA"/>
</dbReference>
<name>A0A1B9I690_9TREE</name>
<dbReference type="PANTHER" id="PTHR20974">
    <property type="entry name" value="UPF0585 PROTEIN CG18661"/>
    <property type="match status" value="1"/>
</dbReference>
<dbReference type="InterPro" id="IPR010342">
    <property type="entry name" value="DUF938"/>
</dbReference>
<reference evidence="1" key="3">
    <citation type="submission" date="2016-07" db="EMBL/GenBank/DDBJ databases">
        <title>Evolution of pathogenesis and genome organization in the Tremellales.</title>
        <authorList>
            <person name="Cuomo C."/>
            <person name="Litvintseva A."/>
            <person name="Heitman J."/>
            <person name="Chen Y."/>
            <person name="Sun S."/>
            <person name="Springer D."/>
            <person name="Dromer F."/>
            <person name="Young S."/>
            <person name="Zeng Q."/>
            <person name="Chapman S."/>
            <person name="Gujja S."/>
            <person name="Saif S."/>
            <person name="Birren B."/>
        </authorList>
    </citation>
    <scope>NUCLEOTIDE SEQUENCE</scope>
    <source>
        <strain evidence="1">CBS 10737</strain>
    </source>
</reference>
<evidence type="ECO:0000313" key="2">
    <source>
        <dbReference type="EMBL" id="WWC68830.1"/>
    </source>
</evidence>
<organism evidence="1">
    <name type="scientific">Kwoniella pini CBS 10737</name>
    <dbReference type="NCBI Taxonomy" id="1296096"/>
    <lineage>
        <taxon>Eukaryota</taxon>
        <taxon>Fungi</taxon>
        <taxon>Dikarya</taxon>
        <taxon>Basidiomycota</taxon>
        <taxon>Agaricomycotina</taxon>
        <taxon>Tremellomycetes</taxon>
        <taxon>Tremellales</taxon>
        <taxon>Cryptococcaceae</taxon>
        <taxon>Kwoniella</taxon>
    </lineage>
</organism>
<dbReference type="Pfam" id="PF06080">
    <property type="entry name" value="DUF938"/>
    <property type="match status" value="1"/>
</dbReference>
<reference evidence="1" key="1">
    <citation type="submission" date="2013-07" db="EMBL/GenBank/DDBJ databases">
        <title>The Genome Sequence of Cryptococcus pinus CBS10737.</title>
        <authorList>
            <consortium name="The Broad Institute Genome Sequencing Platform"/>
            <person name="Cuomo C."/>
            <person name="Litvintseva A."/>
            <person name="Chen Y."/>
            <person name="Heitman J."/>
            <person name="Sun S."/>
            <person name="Springer D."/>
            <person name="Dromer F."/>
            <person name="Young S.K."/>
            <person name="Zeng Q."/>
            <person name="Gargeya S."/>
            <person name="Fitzgerald M."/>
            <person name="Abouelleil A."/>
            <person name="Alvarado L."/>
            <person name="Berlin A.M."/>
            <person name="Chapman S.B."/>
            <person name="Dewar J."/>
            <person name="Goldberg J."/>
            <person name="Griggs A."/>
            <person name="Gujja S."/>
            <person name="Hansen M."/>
            <person name="Howarth C."/>
            <person name="Imamovic A."/>
            <person name="Larimer J."/>
            <person name="McCowan C."/>
            <person name="Murphy C."/>
            <person name="Pearson M."/>
            <person name="Priest M."/>
            <person name="Roberts A."/>
            <person name="Saif S."/>
            <person name="Shea T."/>
            <person name="Sykes S."/>
            <person name="Wortman J."/>
            <person name="Nusbaum C."/>
            <person name="Birren B."/>
        </authorList>
    </citation>
    <scope>NUCLEOTIDE SEQUENCE [LARGE SCALE GENOMIC DNA]</scope>
    <source>
        <strain evidence="1">CBS 10737</strain>
    </source>
</reference>
<dbReference type="RefSeq" id="XP_019012274.1">
    <property type="nucleotide sequence ID" value="XM_019154871.1"/>
</dbReference>
<dbReference type="AlphaFoldDB" id="A0A1B9I690"/>
<evidence type="ECO:0000313" key="3">
    <source>
        <dbReference type="Proteomes" id="UP000094020"/>
    </source>
</evidence>
<accession>A0A1B9I690</accession>
<reference evidence="2" key="2">
    <citation type="submission" date="2013-07" db="EMBL/GenBank/DDBJ databases">
        <authorList>
            <consortium name="The Broad Institute Genome Sequencing Platform"/>
            <person name="Cuomo C."/>
            <person name="Litvintseva A."/>
            <person name="Chen Y."/>
            <person name="Heitman J."/>
            <person name="Sun S."/>
            <person name="Springer D."/>
            <person name="Dromer F."/>
            <person name="Young S.K."/>
            <person name="Zeng Q."/>
            <person name="Gargeya S."/>
            <person name="Fitzgerald M."/>
            <person name="Abouelleil A."/>
            <person name="Alvarado L."/>
            <person name="Berlin A.M."/>
            <person name="Chapman S.B."/>
            <person name="Dewar J."/>
            <person name="Goldberg J."/>
            <person name="Griggs A."/>
            <person name="Gujja S."/>
            <person name="Hansen M."/>
            <person name="Howarth C."/>
            <person name="Imamovic A."/>
            <person name="Larimer J."/>
            <person name="McCowan C."/>
            <person name="Murphy C."/>
            <person name="Pearson M."/>
            <person name="Priest M."/>
            <person name="Roberts A."/>
            <person name="Saif S."/>
            <person name="Shea T."/>
            <person name="Sykes S."/>
            <person name="Wortman J."/>
            <person name="Nusbaum C."/>
            <person name="Birren B."/>
        </authorList>
    </citation>
    <scope>NUCLEOTIDE SEQUENCE</scope>
    <source>
        <strain evidence="2">CBS 10737</strain>
    </source>
</reference>